<reference evidence="1" key="1">
    <citation type="submission" date="2019-03" db="EMBL/GenBank/DDBJ databases">
        <title>Single cell metagenomics reveals metabolic interactions within the superorganism composed of flagellate Streblomastix strix and complex community of Bacteroidetes bacteria on its surface.</title>
        <authorList>
            <person name="Treitli S.C."/>
            <person name="Kolisko M."/>
            <person name="Husnik F."/>
            <person name="Keeling P."/>
            <person name="Hampl V."/>
        </authorList>
    </citation>
    <scope>NUCLEOTIDE SEQUENCE</scope>
    <source>
        <strain evidence="1">STM</strain>
    </source>
</reference>
<accession>A0A5J4SZQ9</accession>
<dbReference type="EMBL" id="SNRY01000021">
    <property type="protein sequence ID" value="KAA6350863.1"/>
    <property type="molecule type" value="Genomic_DNA"/>
</dbReference>
<comment type="caution">
    <text evidence="1">The sequence shown here is derived from an EMBL/GenBank/DDBJ whole genome shotgun (WGS) entry which is preliminary data.</text>
</comment>
<organism evidence="1">
    <name type="scientific">termite gut metagenome</name>
    <dbReference type="NCBI Taxonomy" id="433724"/>
    <lineage>
        <taxon>unclassified sequences</taxon>
        <taxon>metagenomes</taxon>
        <taxon>organismal metagenomes</taxon>
    </lineage>
</organism>
<name>A0A5J4SZQ9_9ZZZZ</name>
<sequence>MHWIILSLLLYSCQNNPAQIKYADFSKGDALRLSNQYYPEFGVTNMREEDFGTENYKQMIDEANAQTPYNFLIPFLRFPHYEVVDTMVYGYVKRAAEYAATKNVQFVPDLDVRNARRAFQAKHPDELQQMLRLKEAVLLPAKTTETVIPSIDLNDHYSGGQITHHVSLEGSLLRVYAYRKTAEGIDPQTLQDITRDCEVIANADSVTVKVPSQKTPANAQTYACVMVAFTHLYPDIFGPHLMEFQRGIIEQYREVPVIGVCKDEWGFPPYYPRFFHQGMYDFWYSPHRAKTYSDHTGGRELLADCLLMAIGEQGREAERLMAVNRFMDMNRLRNTALEEDFYQTVKTVFGKDAIVSVHSTWWPYPDRCEYLKNGLDWWTAKRDWAQTDEVVPYAVRTALCKKWGSALWYNMYYKADVVAQAWSSVLGGGRIDYLSYQSLWDMDPELMKGECRIRLLNCISQSPLDCRIAVIFGYACATNWAGPYFEDAGMALVDSLWHTGYPTDLIPTTEITNGSLKVDANGTVWYGEQAYTAIVLYHPEFENRSVADFFTKAANGETRLLRVGNWTKDFYGNPLEGNKLLPASMTVANKAQEAFAQVLQILTEQNIEKQSPATEVLDNTYFRLRDFTHTSYAPPTTGFCRMIDGTVILAAGSHQASGDPIRKEFKISRYTASVDAVGIAAARLDKNGNLEALAAGGLKSFQVNNFQLTLKEPADIALWKNKNGKWQGVLQGWTGDIPEELLKITANWSRLEIPVPPKVDFSKFR</sequence>
<gene>
    <name evidence="1" type="ORF">EZS27_001710</name>
</gene>
<dbReference type="AlphaFoldDB" id="A0A5J4SZQ9"/>
<proteinExistence type="predicted"/>
<protein>
    <submittedName>
        <fullName evidence="1">Uncharacterized protein</fullName>
    </submittedName>
</protein>
<evidence type="ECO:0000313" key="1">
    <source>
        <dbReference type="EMBL" id="KAA6350863.1"/>
    </source>
</evidence>